<sequence>MVERVVYLFPRTPKGHFNIQMDKALCEKGSHFFCQGHLSAVPIEEQSRNIEYCSECYASIKEQECTYEGKRNG</sequence>
<dbReference type="EMBL" id="LAZR01000287">
    <property type="protein sequence ID" value="KKN76943.1"/>
    <property type="molecule type" value="Genomic_DNA"/>
</dbReference>
<proteinExistence type="predicted"/>
<accession>A0A0F9WF89</accession>
<comment type="caution">
    <text evidence="1">The sequence shown here is derived from an EMBL/GenBank/DDBJ whole genome shotgun (WGS) entry which is preliminary data.</text>
</comment>
<dbReference type="AlphaFoldDB" id="A0A0F9WF89"/>
<organism evidence="1">
    <name type="scientific">marine sediment metagenome</name>
    <dbReference type="NCBI Taxonomy" id="412755"/>
    <lineage>
        <taxon>unclassified sequences</taxon>
        <taxon>metagenomes</taxon>
        <taxon>ecological metagenomes</taxon>
    </lineage>
</organism>
<reference evidence="1" key="1">
    <citation type="journal article" date="2015" name="Nature">
        <title>Complex archaea that bridge the gap between prokaryotes and eukaryotes.</title>
        <authorList>
            <person name="Spang A."/>
            <person name="Saw J.H."/>
            <person name="Jorgensen S.L."/>
            <person name="Zaremba-Niedzwiedzka K."/>
            <person name="Martijn J."/>
            <person name="Lind A.E."/>
            <person name="van Eijk R."/>
            <person name="Schleper C."/>
            <person name="Guy L."/>
            <person name="Ettema T.J."/>
        </authorList>
    </citation>
    <scope>NUCLEOTIDE SEQUENCE</scope>
</reference>
<protein>
    <submittedName>
        <fullName evidence="1">Uncharacterized protein</fullName>
    </submittedName>
</protein>
<evidence type="ECO:0000313" key="1">
    <source>
        <dbReference type="EMBL" id="KKN76943.1"/>
    </source>
</evidence>
<name>A0A0F9WF89_9ZZZZ</name>
<gene>
    <name evidence="1" type="ORF">LCGC14_0365950</name>
</gene>